<dbReference type="OrthoDB" id="5190396at2"/>
<feature type="transmembrane region" description="Helical" evidence="1">
    <location>
        <begin position="36"/>
        <end position="52"/>
    </location>
</feature>
<proteinExistence type="predicted"/>
<dbReference type="EMBL" id="CADDAV010000015">
    <property type="protein sequence ID" value="CAB0601535.1"/>
    <property type="molecule type" value="Genomic_DNA"/>
</dbReference>
<name>A0A0D6FZN4_CORDP</name>
<feature type="domain" description="Low molecular weight protein antigen 6 PH" evidence="2">
    <location>
        <begin position="53"/>
        <end position="124"/>
    </location>
</feature>
<dbReference type="GeneID" id="29421274"/>
<protein>
    <submittedName>
        <fullName evidence="3">PH domain-containing protein</fullName>
    </submittedName>
</protein>
<organism evidence="3 4">
    <name type="scientific">Corynebacterium diphtheriae</name>
    <dbReference type="NCBI Taxonomy" id="1717"/>
    <lineage>
        <taxon>Bacteria</taxon>
        <taxon>Bacillati</taxon>
        <taxon>Actinomycetota</taxon>
        <taxon>Actinomycetes</taxon>
        <taxon>Mycobacteriales</taxon>
        <taxon>Corynebacteriaceae</taxon>
        <taxon>Corynebacterium</taxon>
    </lineage>
</organism>
<dbReference type="Proteomes" id="UP000480222">
    <property type="component" value="Unassembled WGS sequence"/>
</dbReference>
<dbReference type="OMA" id="RISPMAH"/>
<dbReference type="KEGG" id="cdip:ERS451417_01007"/>
<evidence type="ECO:0000313" key="3">
    <source>
        <dbReference type="EMBL" id="CAB0601535.1"/>
    </source>
</evidence>
<gene>
    <name evidence="3" type="ORF">CIP107547_01278</name>
</gene>
<dbReference type="AlphaFoldDB" id="A0A0D6FZN4"/>
<dbReference type="KEGG" id="cdi:DIP1097"/>
<dbReference type="InterPro" id="IPR019692">
    <property type="entry name" value="CFP-6_PH"/>
</dbReference>
<feature type="transmembrane region" description="Helical" evidence="1">
    <location>
        <begin position="12"/>
        <end position="30"/>
    </location>
</feature>
<reference evidence="3 4" key="1">
    <citation type="submission" date="2020-02" db="EMBL/GenBank/DDBJ databases">
        <authorList>
            <person name="Brisse S."/>
        </authorList>
    </citation>
    <scope>NUCLEOTIDE SEQUENCE [LARGE SCALE GENOMIC DNA]</scope>
    <source>
        <strain evidence="3">CIP107547</strain>
    </source>
</reference>
<evidence type="ECO:0000256" key="1">
    <source>
        <dbReference type="SAM" id="Phobius"/>
    </source>
</evidence>
<keyword evidence="1" id="KW-0472">Membrane</keyword>
<evidence type="ECO:0000259" key="2">
    <source>
        <dbReference type="Pfam" id="PF10756"/>
    </source>
</evidence>
<keyword evidence="1" id="KW-1133">Transmembrane helix</keyword>
<accession>A0A0D6FZN4</accession>
<keyword evidence="1" id="KW-0812">Transmembrane</keyword>
<dbReference type="RefSeq" id="WP_003851180.1">
    <property type="nucleotide sequence ID" value="NZ_CABVGJ010000005.1"/>
</dbReference>
<evidence type="ECO:0000313" key="4">
    <source>
        <dbReference type="Proteomes" id="UP000480222"/>
    </source>
</evidence>
<comment type="caution">
    <text evidence="3">The sequence shown here is derived from an EMBL/GenBank/DDBJ whole genome shotgun (WGS) entry which is preliminary data.</text>
</comment>
<dbReference type="Pfam" id="PF10756">
    <property type="entry name" value="bPH_6"/>
    <property type="match status" value="1"/>
</dbReference>
<sequence>MNSDTTVVFRPERTHLLAAGVMLAIMLLVIGARPALLFWLPIIPLVFILWVLRSSTTVSESGIEARYLAAATKAARWEEIQGVSFKGSKTILHTNDGRSFPLPAVSFNSLPQLETASRGRIPDALTQGKMAADEKIVIVHRDGYQEMLTKEQYEQRQAENK</sequence>